<protein>
    <submittedName>
        <fullName evidence="4">GNAT family N-acetyltransferase</fullName>
    </submittedName>
</protein>
<evidence type="ECO:0000256" key="1">
    <source>
        <dbReference type="ARBA" id="ARBA00022679"/>
    </source>
</evidence>
<evidence type="ECO:0000256" key="2">
    <source>
        <dbReference type="ARBA" id="ARBA00023315"/>
    </source>
</evidence>
<organism evidence="4 5">
    <name type="scientific">Pseudomonas folii</name>
    <dbReference type="NCBI Taxonomy" id="2762593"/>
    <lineage>
        <taxon>Bacteria</taxon>
        <taxon>Pseudomonadati</taxon>
        <taxon>Pseudomonadota</taxon>
        <taxon>Gammaproteobacteria</taxon>
        <taxon>Pseudomonadales</taxon>
        <taxon>Pseudomonadaceae</taxon>
        <taxon>Pseudomonas</taxon>
    </lineage>
</organism>
<dbReference type="Pfam" id="PF00583">
    <property type="entry name" value="Acetyltransf_1"/>
    <property type="match status" value="1"/>
</dbReference>
<dbReference type="Gene3D" id="3.40.630.30">
    <property type="match status" value="1"/>
</dbReference>
<comment type="caution">
    <text evidence="4">The sequence shown here is derived from an EMBL/GenBank/DDBJ whole genome shotgun (WGS) entry which is preliminary data.</text>
</comment>
<accession>A0ABR7AU57</accession>
<keyword evidence="5" id="KW-1185">Reference proteome</keyword>
<dbReference type="InterPro" id="IPR050832">
    <property type="entry name" value="Bact_Acetyltransf"/>
</dbReference>
<dbReference type="PROSITE" id="PS51186">
    <property type="entry name" value="GNAT"/>
    <property type="match status" value="1"/>
</dbReference>
<gene>
    <name evidence="4" type="ORF">H8S59_01530</name>
</gene>
<keyword evidence="2" id="KW-0012">Acyltransferase</keyword>
<evidence type="ECO:0000313" key="4">
    <source>
        <dbReference type="EMBL" id="MBC3948453.1"/>
    </source>
</evidence>
<dbReference type="EMBL" id="JACONW010000003">
    <property type="protein sequence ID" value="MBC3948453.1"/>
    <property type="molecule type" value="Genomic_DNA"/>
</dbReference>
<sequence>MSPVDIQLITTLPTQTQELEKQAVAEGFRFLTRLVDEWQTGANRFSAKGECLMAAYLGDRLVGIGGLTRDPFTQENIGRLRRVYIAREARGQNIGKTLVDRLVEHATQHFRIVRLSTDTSDADAFYLRCGFQPLDDDHATHVMFLGDA</sequence>
<evidence type="ECO:0000259" key="3">
    <source>
        <dbReference type="PROSITE" id="PS51186"/>
    </source>
</evidence>
<dbReference type="InterPro" id="IPR000182">
    <property type="entry name" value="GNAT_dom"/>
</dbReference>
<dbReference type="SUPFAM" id="SSF55729">
    <property type="entry name" value="Acyl-CoA N-acyltransferases (Nat)"/>
    <property type="match status" value="1"/>
</dbReference>
<dbReference type="Proteomes" id="UP000651852">
    <property type="component" value="Unassembled WGS sequence"/>
</dbReference>
<reference evidence="4 5" key="1">
    <citation type="submission" date="2020-08" db="EMBL/GenBank/DDBJ databases">
        <title>Putative novel bacterial strains isolated from necrotic wheat leaf tissues caused by Xanthomonas translucens.</title>
        <authorList>
            <person name="Tambong J.T."/>
        </authorList>
    </citation>
    <scope>NUCLEOTIDE SEQUENCE [LARGE SCALE GENOMIC DNA]</scope>
    <source>
        <strain evidence="4 5">DOAB 1069</strain>
    </source>
</reference>
<dbReference type="InterPro" id="IPR016181">
    <property type="entry name" value="Acyl_CoA_acyltransferase"/>
</dbReference>
<feature type="domain" description="N-acetyltransferase" evidence="3">
    <location>
        <begin position="4"/>
        <end position="148"/>
    </location>
</feature>
<evidence type="ECO:0000313" key="5">
    <source>
        <dbReference type="Proteomes" id="UP000651852"/>
    </source>
</evidence>
<proteinExistence type="predicted"/>
<dbReference type="RefSeq" id="WP_187520234.1">
    <property type="nucleotide sequence ID" value="NZ_JACONW010000003.1"/>
</dbReference>
<name>A0ABR7AU57_9PSED</name>
<keyword evidence="1" id="KW-0808">Transferase</keyword>
<dbReference type="PANTHER" id="PTHR43877">
    <property type="entry name" value="AMINOALKYLPHOSPHONATE N-ACETYLTRANSFERASE-RELATED-RELATED"/>
    <property type="match status" value="1"/>
</dbReference>
<dbReference type="CDD" id="cd04301">
    <property type="entry name" value="NAT_SF"/>
    <property type="match status" value="1"/>
</dbReference>